<dbReference type="Gene3D" id="3.40.50.300">
    <property type="entry name" value="P-loop containing nucleotide triphosphate hydrolases"/>
    <property type="match status" value="1"/>
</dbReference>
<protein>
    <recommendedName>
        <fullName evidence="11">NB-ARC domain-containing protein</fullName>
    </recommendedName>
</protein>
<evidence type="ECO:0000256" key="5">
    <source>
        <dbReference type="ARBA" id="ARBA00022840"/>
    </source>
</evidence>
<feature type="domain" description="NB-ARC" evidence="6">
    <location>
        <begin position="164"/>
        <end position="281"/>
    </location>
</feature>
<keyword evidence="2" id="KW-0677">Repeat</keyword>
<dbReference type="GO" id="GO:0006952">
    <property type="term" value="P:defense response"/>
    <property type="evidence" value="ECO:0007669"/>
    <property type="project" value="UniProtKB-KW"/>
</dbReference>
<dbReference type="PANTHER" id="PTHR33463:SF196">
    <property type="entry name" value="NB-ARC DOMAIN DISEASE RESISTANCE PROTEIN"/>
    <property type="match status" value="1"/>
</dbReference>
<dbReference type="Pfam" id="PF23247">
    <property type="entry name" value="LRR_RPS2"/>
    <property type="match status" value="1"/>
</dbReference>
<evidence type="ECO:0000259" key="8">
    <source>
        <dbReference type="Pfam" id="PF23598"/>
    </source>
</evidence>
<dbReference type="InterPro" id="IPR050905">
    <property type="entry name" value="Plant_NBS-LRR"/>
</dbReference>
<keyword evidence="10" id="KW-1185">Reference proteome</keyword>
<dbReference type="GO" id="GO:0005524">
    <property type="term" value="F:ATP binding"/>
    <property type="evidence" value="ECO:0007669"/>
    <property type="project" value="UniProtKB-KW"/>
</dbReference>
<dbReference type="InterPro" id="IPR055414">
    <property type="entry name" value="LRR_R13L4/SHOC2-like"/>
</dbReference>
<dbReference type="Proteomes" id="UP001603857">
    <property type="component" value="Unassembled WGS sequence"/>
</dbReference>
<keyword evidence="5" id="KW-0067">ATP-binding</keyword>
<evidence type="ECO:0000313" key="9">
    <source>
        <dbReference type="EMBL" id="KAL2337365.1"/>
    </source>
</evidence>
<dbReference type="EMBL" id="JBGMDY010000004">
    <property type="protein sequence ID" value="KAL2337365.1"/>
    <property type="molecule type" value="Genomic_DNA"/>
</dbReference>
<organism evidence="9 10">
    <name type="scientific">Flemingia macrophylla</name>
    <dbReference type="NCBI Taxonomy" id="520843"/>
    <lineage>
        <taxon>Eukaryota</taxon>
        <taxon>Viridiplantae</taxon>
        <taxon>Streptophyta</taxon>
        <taxon>Embryophyta</taxon>
        <taxon>Tracheophyta</taxon>
        <taxon>Spermatophyta</taxon>
        <taxon>Magnoliopsida</taxon>
        <taxon>eudicotyledons</taxon>
        <taxon>Gunneridae</taxon>
        <taxon>Pentapetalae</taxon>
        <taxon>rosids</taxon>
        <taxon>fabids</taxon>
        <taxon>Fabales</taxon>
        <taxon>Fabaceae</taxon>
        <taxon>Papilionoideae</taxon>
        <taxon>50 kb inversion clade</taxon>
        <taxon>NPAAA clade</taxon>
        <taxon>indigoferoid/millettioid clade</taxon>
        <taxon>Phaseoleae</taxon>
        <taxon>Flemingia</taxon>
    </lineage>
</organism>
<dbReference type="InterPro" id="IPR057135">
    <property type="entry name" value="At4g27190-like_LRR"/>
</dbReference>
<evidence type="ECO:0000256" key="1">
    <source>
        <dbReference type="ARBA" id="ARBA00008894"/>
    </source>
</evidence>
<dbReference type="SUPFAM" id="SSF52047">
    <property type="entry name" value="RNI-like"/>
    <property type="match status" value="1"/>
</dbReference>
<dbReference type="PRINTS" id="PR00364">
    <property type="entry name" value="DISEASERSIST"/>
</dbReference>
<name>A0ABD1MNH6_9FABA</name>
<dbReference type="InterPro" id="IPR027417">
    <property type="entry name" value="P-loop_NTPase"/>
</dbReference>
<dbReference type="SUPFAM" id="SSF52058">
    <property type="entry name" value="L domain-like"/>
    <property type="match status" value="1"/>
</dbReference>
<dbReference type="SUPFAM" id="SSF52540">
    <property type="entry name" value="P-loop containing nucleoside triphosphate hydrolases"/>
    <property type="match status" value="1"/>
</dbReference>
<evidence type="ECO:0000259" key="6">
    <source>
        <dbReference type="Pfam" id="PF00931"/>
    </source>
</evidence>
<evidence type="ECO:0008006" key="11">
    <source>
        <dbReference type="Google" id="ProtNLM"/>
    </source>
</evidence>
<dbReference type="AlphaFoldDB" id="A0ABD1MNH6"/>
<accession>A0ABD1MNH6</accession>
<evidence type="ECO:0000256" key="3">
    <source>
        <dbReference type="ARBA" id="ARBA00022741"/>
    </source>
</evidence>
<evidence type="ECO:0000256" key="4">
    <source>
        <dbReference type="ARBA" id="ARBA00022821"/>
    </source>
</evidence>
<keyword evidence="3" id="KW-0547">Nucleotide-binding</keyword>
<dbReference type="InterPro" id="IPR032675">
    <property type="entry name" value="LRR_dom_sf"/>
</dbReference>
<evidence type="ECO:0000256" key="2">
    <source>
        <dbReference type="ARBA" id="ARBA00022737"/>
    </source>
</evidence>
<comment type="caution">
    <text evidence="9">The sequence shown here is derived from an EMBL/GenBank/DDBJ whole genome shotgun (WGS) entry which is preliminary data.</text>
</comment>
<dbReference type="Gene3D" id="1.10.8.430">
    <property type="entry name" value="Helical domain of apoptotic protease-activating factors"/>
    <property type="match status" value="1"/>
</dbReference>
<dbReference type="PANTHER" id="PTHR33463">
    <property type="entry name" value="NB-ARC DOMAIN-CONTAINING PROTEIN-RELATED"/>
    <property type="match status" value="1"/>
</dbReference>
<gene>
    <name evidence="9" type="ORF">Fmac_011811</name>
</gene>
<evidence type="ECO:0000313" key="10">
    <source>
        <dbReference type="Proteomes" id="UP001603857"/>
    </source>
</evidence>
<comment type="similarity">
    <text evidence="1">Belongs to the disease resistance NB-LRR family.</text>
</comment>
<dbReference type="Pfam" id="PF00931">
    <property type="entry name" value="NB-ARC"/>
    <property type="match status" value="1"/>
</dbReference>
<proteinExistence type="inferred from homology"/>
<feature type="domain" description="Disease resistance protein At4g27190-like leucine-rich repeats" evidence="7">
    <location>
        <begin position="953"/>
        <end position="1043"/>
    </location>
</feature>
<keyword evidence="4" id="KW-0611">Plant defense</keyword>
<dbReference type="InterPro" id="IPR042197">
    <property type="entry name" value="Apaf_helical"/>
</dbReference>
<dbReference type="InterPro" id="IPR002182">
    <property type="entry name" value="NB-ARC"/>
</dbReference>
<reference evidence="9 10" key="1">
    <citation type="submission" date="2024-08" db="EMBL/GenBank/DDBJ databases">
        <title>Insights into the chromosomal genome structure of Flemingia macrophylla.</title>
        <authorList>
            <person name="Ding Y."/>
            <person name="Zhao Y."/>
            <person name="Bi W."/>
            <person name="Wu M."/>
            <person name="Zhao G."/>
            <person name="Gong Y."/>
            <person name="Li W."/>
            <person name="Zhang P."/>
        </authorList>
    </citation>
    <scope>NUCLEOTIDE SEQUENCE [LARGE SCALE GENOMIC DNA]</scope>
    <source>
        <strain evidence="9">DYQJB</strain>
        <tissue evidence="9">Leaf</tissue>
    </source>
</reference>
<feature type="domain" description="Disease resistance R13L4/SHOC-2-like LRR" evidence="8">
    <location>
        <begin position="579"/>
        <end position="893"/>
    </location>
</feature>
<dbReference type="Gene3D" id="3.80.10.10">
    <property type="entry name" value="Ribonuclease Inhibitor"/>
    <property type="match status" value="3"/>
</dbReference>
<dbReference type="Pfam" id="PF23598">
    <property type="entry name" value="LRR_14"/>
    <property type="match status" value="1"/>
</dbReference>
<evidence type="ECO:0000259" key="7">
    <source>
        <dbReference type="Pfam" id="PF23247"/>
    </source>
</evidence>
<sequence>MMNFVGLGFQALPLLKSGLRFLRPLLYKLGPYEIRVGELAKGVNNLRKVRNRVRRKVKEEENQNVRPIDHEVKEWLDKADKILSDYKKLRVDIDGPCAAWWSNGYIAKHGIRRRLTGEINAIIERVNGLLEKAKNDKFFYWFGPSSSDADFDEFWYEWFESRIQTMDSIIATLQDSNVETIGVFGQKGVGKTALIKEVDMVVKRDMFDVVIMVNVTSHPDIRSIQGTIAGSLGMDLEEESESGRAARIWERLKNPKEKILIILDDMRMKLDFNKLGIPFENNYAMKAQEYDASSLMKIEDSPASYKGCKILMISDDKQVLLSQMDGKGIPTFSVEALTEKEAETMFKTMAEVIGDKNSMFEKLASQIAKQCDGLPMMIVTTANALKNNKNIAEWEIFYRNLTARPELYAKLSYGLLKNHELRQTFLICASMGHDALITDLVRYCIGLGFLQLHGIDTVREARHKVHWLIRKLKESSLLSDSFSSDRFTMHDIIRDAAESIASDEMYAFAVKNKKLDDWPDTKSLQSYTTISLHHCGITDIMMKFLESTSFLKLKVFHLDNKDSRLKIPDNFFDGMKELRVLILIGIDLSPLPSSIECLQKLRMLCLEQCKLGKHLSIIGELENLRVLSLSGSRIDSLPGELKKLAKLQILDVSNCFKLEVIPANVMSSLASLEELYVGNSPIKWKDEEGNKNGENASLSELGQLNHLTTLDIQIKKITHMAENALFDKLDSYKIILRDFNAYPVWDFKMQETSESSRYLALLLEKGFNIYHQKEIRRLLRRVEILLLGQINDVEDVFSELNFEGVTHLKHLSIVNNSKVISIINSRNADEVKAFPKLESLFLHNLENMEHICYNRLIDDSFHRLRIIKLSLCGKLKSVFTCLMIDHFSKFETIEVSECYSLKEIVWLETQDINEVQEIKFTELRSLKLQSLYHLIRFYTSGTSIEEGELFHEKVTNCKSMKEIFDLKDCGKRGVEGMTNLQNVHVEALPKLEHIWNKDPKGILKFKNLRKIWVQECLHLDHIFPVFVAMDLEKLEHLEVWNCGQLKEIVSNGKTNIMSNRSFKFPKLTTARFWKLPNLKCFYEGTHELSCSALNNLSVELCPKLELFRKERPTFLPEKVLISLFAPIHSS</sequence>